<reference evidence="5 6" key="1">
    <citation type="submission" date="2025-04" db="UniProtKB">
        <authorList>
            <consortium name="RefSeq"/>
        </authorList>
    </citation>
    <scope>IDENTIFICATION</scope>
    <source>
        <strain evidence="5 6">Mau12</strain>
        <tissue evidence="5 6">Whole Body</tissue>
    </source>
</reference>
<dbReference type="GeneID" id="117150664"/>
<sequence length="744" mass="84617">MSHSEENEDKVIPLTNLENAQKEDEKAFRYSRRNGHHTMAAAASSVNLGITEPSEASQDITKHWMQCCAANEKARCLCFGDATSRTLSKSLSVRKAVPQTSSSQSSFVYKPFDYTLHGLTDFDSTMSSARTSSSQSQELLRKENYRFESSATGLDDDGDSNDIFCSTMKDPQDIPTFLSDECEIDNMDSLKKNKNPQNNRPAKFTITAYEDNAKDHFSDLEVDNLIDGNHKKNNIGVTLKAQQNQVQPVDKGLYVKESEKGSDHFISQQQKKNILEPGELSEDDTSEAQKVRCAYKTSDVEDGEVSYEGLDVPHNLIKKTSLCQFDNTIFKKRNISVEKKVSRLESCEHDQVESVDLEDGELFGEDNEVSSSTIKKEDNRMPFCRYHIRNSCIWGQNCRFRHPNLNRLGKYVMFEKKCLPVPTVTFPPVLVKELEKICINTVWSTCVLPARDTYPMAVIETMSRMPESLDISFGMNNMDNDPYYTQNEPEVDKRAPLLPTPTFSELLTEQEQYHNSLAGNRSVRTPSPARYYRNLRSTVQANRSSFSTCLEKRDRSPRLPRYSASKNLQPQISLSNIRRPSSIIVRLERKRQRLSDSTFSSSDSSESSSYESTTESTDDVSSFSESDARGEKNSSSSLGIPIKNMKRNEEKFSSDAVAKFTAKRPHSSKFRNQKQTFSKLSTKTPLRNPPNVLPSAPKKPHSILESSYSIKKKQDRQKRLLMQLLRVEQQIAKKKKHRMKAFKE</sequence>
<feature type="region of interest" description="Disordered" evidence="2">
    <location>
        <begin position="544"/>
        <end position="574"/>
    </location>
</feature>
<keyword evidence="1" id="KW-0863">Zinc-finger</keyword>
<gene>
    <name evidence="5 6" type="primary">LOC117150664</name>
</gene>
<feature type="region of interest" description="Disordered" evidence="2">
    <location>
        <begin position="660"/>
        <end position="712"/>
    </location>
</feature>
<dbReference type="InterPro" id="IPR000571">
    <property type="entry name" value="Znf_CCCH"/>
</dbReference>
<accession>A0A6P8KT55</accession>
<dbReference type="RefSeq" id="XP_033173545.1">
    <property type="nucleotide sequence ID" value="XM_033317654.1"/>
</dbReference>
<feature type="compositionally biased region" description="Polar residues" evidence="2">
    <location>
        <begin position="564"/>
        <end position="574"/>
    </location>
</feature>
<dbReference type="GO" id="GO:0008270">
    <property type="term" value="F:zinc ion binding"/>
    <property type="evidence" value="ECO:0007669"/>
    <property type="project" value="UniProtKB-KW"/>
</dbReference>
<evidence type="ECO:0000313" key="6">
    <source>
        <dbReference type="RefSeq" id="XP_033173546.1"/>
    </source>
</evidence>
<keyword evidence="1" id="KW-0862">Zinc</keyword>
<feature type="compositionally biased region" description="Low complexity" evidence="2">
    <location>
        <begin position="595"/>
        <end position="625"/>
    </location>
</feature>
<organism evidence="4 5">
    <name type="scientific">Drosophila mauritiana</name>
    <name type="common">Fruit fly</name>
    <dbReference type="NCBI Taxonomy" id="7226"/>
    <lineage>
        <taxon>Eukaryota</taxon>
        <taxon>Metazoa</taxon>
        <taxon>Ecdysozoa</taxon>
        <taxon>Arthropoda</taxon>
        <taxon>Hexapoda</taxon>
        <taxon>Insecta</taxon>
        <taxon>Pterygota</taxon>
        <taxon>Neoptera</taxon>
        <taxon>Endopterygota</taxon>
        <taxon>Diptera</taxon>
        <taxon>Brachycera</taxon>
        <taxon>Muscomorpha</taxon>
        <taxon>Ephydroidea</taxon>
        <taxon>Drosophilidae</taxon>
        <taxon>Drosophila</taxon>
        <taxon>Sophophora</taxon>
    </lineage>
</organism>
<feature type="compositionally biased region" description="Polar residues" evidence="2">
    <location>
        <begin position="673"/>
        <end position="685"/>
    </location>
</feature>
<evidence type="ECO:0000256" key="1">
    <source>
        <dbReference type="PROSITE-ProRule" id="PRU00723"/>
    </source>
</evidence>
<evidence type="ECO:0000256" key="2">
    <source>
        <dbReference type="SAM" id="MobiDB-lite"/>
    </source>
</evidence>
<feature type="region of interest" description="Disordered" evidence="2">
    <location>
        <begin position="592"/>
        <end position="647"/>
    </location>
</feature>
<protein>
    <submittedName>
        <fullName evidence="5 6">Uncharacterized protein LOC117150664 isoform X1</fullName>
    </submittedName>
</protein>
<keyword evidence="4" id="KW-1185">Reference proteome</keyword>
<evidence type="ECO:0000313" key="5">
    <source>
        <dbReference type="RefSeq" id="XP_033173545.1"/>
    </source>
</evidence>
<feature type="zinc finger region" description="C3H1-type" evidence="1">
    <location>
        <begin position="378"/>
        <end position="405"/>
    </location>
</feature>
<evidence type="ECO:0000259" key="3">
    <source>
        <dbReference type="PROSITE" id="PS50103"/>
    </source>
</evidence>
<dbReference type="Proteomes" id="UP000515162">
    <property type="component" value="Chromosome 2L"/>
</dbReference>
<name>A0A6P8KT55_DROMA</name>
<dbReference type="PROSITE" id="PS50103">
    <property type="entry name" value="ZF_C3H1"/>
    <property type="match status" value="1"/>
</dbReference>
<dbReference type="RefSeq" id="XP_033173546.1">
    <property type="nucleotide sequence ID" value="XM_033317655.1"/>
</dbReference>
<proteinExistence type="predicted"/>
<feature type="domain" description="C3H1-type" evidence="3">
    <location>
        <begin position="378"/>
        <end position="405"/>
    </location>
</feature>
<evidence type="ECO:0000313" key="4">
    <source>
        <dbReference type="Proteomes" id="UP000515162"/>
    </source>
</evidence>
<dbReference type="AlphaFoldDB" id="A0A6P8KT55"/>
<reference evidence="4" key="2">
    <citation type="submission" date="2025-05" db="UniProtKB">
        <authorList>
            <consortium name="RefSeq"/>
        </authorList>
    </citation>
    <scope>NUCLEOTIDE SEQUENCE [LARGE SCALE GENOMIC DNA]</scope>
    <source>
        <strain evidence="4">mau12</strain>
    </source>
</reference>
<keyword evidence="1" id="KW-0479">Metal-binding</keyword>
<feature type="compositionally biased region" description="Basic residues" evidence="2">
    <location>
        <begin position="661"/>
        <end position="672"/>
    </location>
</feature>